<dbReference type="Proteomes" id="UP000320735">
    <property type="component" value="Unassembled WGS sequence"/>
</dbReference>
<dbReference type="Pfam" id="PF07396">
    <property type="entry name" value="Porin_O_P"/>
    <property type="match status" value="1"/>
</dbReference>
<evidence type="ECO:0000313" key="2">
    <source>
        <dbReference type="EMBL" id="TWU09569.1"/>
    </source>
</evidence>
<comment type="caution">
    <text evidence="2">The sequence shown here is derived from an EMBL/GenBank/DDBJ whole genome shotgun (WGS) entry which is preliminary data.</text>
</comment>
<sequence precursor="true">MRGRCVISAIAVVVVVVFACALACDAAEPAEPATTNTDTVVPVAYESSEEPWSTEGQGNGEFGQNHRRLVAEFEDGVVLKTDDDEFELAIRIMEQTDFKYFSPRDQMPARPGVYIPRFRAYFEGHITSSYGYELSLQRSVEGAFDILDANINFQPSEEFQIKVGRFIVPYSYDWYDHLEQYFIAPERGLYPLNFGLSREAGVMFWGRINDGEVQYALGGFSGQLSGLADTNTTRDLVGYLNFRPFRNTGSMMWENLNLGGSAAYGDQAFAGEPLPLRTSLQSSENDDAAQAASSVFLEYEDDVEVLGKREQAALHLAWYYEQLSFESEVQVGRFGYEKEDVATNLPVVGYNIALSYFITGEEVTGRKIVIPNRPFNPGSGQTGPGAIEPYVRYSYLQLGEQLFEDQLADGNDWTRQISMVDLGWNWYPNRYVKFYFDWQVSMYGSPVVLNEEKDERSKTNQLFWLRAQVFF</sequence>
<feature type="signal peptide" evidence="1">
    <location>
        <begin position="1"/>
        <end position="26"/>
    </location>
</feature>
<dbReference type="OrthoDB" id="9807854at2"/>
<dbReference type="Gene3D" id="2.40.160.10">
    <property type="entry name" value="Porin"/>
    <property type="match status" value="1"/>
</dbReference>
<dbReference type="RefSeq" id="WP_146373249.1">
    <property type="nucleotide sequence ID" value="NZ_SJPP01000002.1"/>
</dbReference>
<dbReference type="SUPFAM" id="SSF56935">
    <property type="entry name" value="Porins"/>
    <property type="match status" value="1"/>
</dbReference>
<proteinExistence type="predicted"/>
<evidence type="ECO:0000256" key="1">
    <source>
        <dbReference type="SAM" id="SignalP"/>
    </source>
</evidence>
<keyword evidence="3" id="KW-1185">Reference proteome</keyword>
<feature type="chain" id="PRO_5022839780" evidence="1">
    <location>
        <begin position="27"/>
        <end position="471"/>
    </location>
</feature>
<dbReference type="InterPro" id="IPR010870">
    <property type="entry name" value="Porin_O/P"/>
</dbReference>
<evidence type="ECO:0000313" key="3">
    <source>
        <dbReference type="Proteomes" id="UP000320735"/>
    </source>
</evidence>
<organism evidence="2 3">
    <name type="scientific">Symmachiella macrocystis</name>
    <dbReference type="NCBI Taxonomy" id="2527985"/>
    <lineage>
        <taxon>Bacteria</taxon>
        <taxon>Pseudomonadati</taxon>
        <taxon>Planctomycetota</taxon>
        <taxon>Planctomycetia</taxon>
        <taxon>Planctomycetales</taxon>
        <taxon>Planctomycetaceae</taxon>
        <taxon>Symmachiella</taxon>
    </lineage>
</organism>
<accession>A0A5C6BE71</accession>
<name>A0A5C6BE71_9PLAN</name>
<dbReference type="InterPro" id="IPR023614">
    <property type="entry name" value="Porin_dom_sf"/>
</dbReference>
<dbReference type="EMBL" id="SJPP01000002">
    <property type="protein sequence ID" value="TWU09569.1"/>
    <property type="molecule type" value="Genomic_DNA"/>
</dbReference>
<dbReference type="AlphaFoldDB" id="A0A5C6BE71"/>
<protein>
    <submittedName>
        <fullName evidence="2">Phosphate-selective porin O and P</fullName>
    </submittedName>
</protein>
<keyword evidence="1" id="KW-0732">Signal</keyword>
<dbReference type="PROSITE" id="PS51257">
    <property type="entry name" value="PROKAR_LIPOPROTEIN"/>
    <property type="match status" value="1"/>
</dbReference>
<reference evidence="2 3" key="1">
    <citation type="submission" date="2019-02" db="EMBL/GenBank/DDBJ databases">
        <title>Deep-cultivation of Planctomycetes and their phenomic and genomic characterization uncovers novel biology.</title>
        <authorList>
            <person name="Wiegand S."/>
            <person name="Jogler M."/>
            <person name="Boedeker C."/>
            <person name="Pinto D."/>
            <person name="Vollmers J."/>
            <person name="Rivas-Marin E."/>
            <person name="Kohn T."/>
            <person name="Peeters S.H."/>
            <person name="Heuer A."/>
            <person name="Rast P."/>
            <person name="Oberbeckmann S."/>
            <person name="Bunk B."/>
            <person name="Jeske O."/>
            <person name="Meyerdierks A."/>
            <person name="Storesund J.E."/>
            <person name="Kallscheuer N."/>
            <person name="Luecker S."/>
            <person name="Lage O.M."/>
            <person name="Pohl T."/>
            <person name="Merkel B.J."/>
            <person name="Hornburger P."/>
            <person name="Mueller R.-W."/>
            <person name="Bruemmer F."/>
            <person name="Labrenz M."/>
            <person name="Spormann A.M."/>
            <person name="Op Den Camp H."/>
            <person name="Overmann J."/>
            <person name="Amann R."/>
            <person name="Jetten M.S.M."/>
            <person name="Mascher T."/>
            <person name="Medema M.H."/>
            <person name="Devos D.P."/>
            <person name="Kaster A.-K."/>
            <person name="Ovreas L."/>
            <person name="Rohde M."/>
            <person name="Galperin M.Y."/>
            <person name="Jogler C."/>
        </authorList>
    </citation>
    <scope>NUCLEOTIDE SEQUENCE [LARGE SCALE GENOMIC DNA]</scope>
    <source>
        <strain evidence="2 3">CA54</strain>
    </source>
</reference>
<gene>
    <name evidence="2" type="ORF">CA54_48110</name>
</gene>